<organism evidence="2 3">
    <name type="scientific">Streptomyces venezuelae</name>
    <dbReference type="NCBI Taxonomy" id="54571"/>
    <lineage>
        <taxon>Bacteria</taxon>
        <taxon>Bacillati</taxon>
        <taxon>Actinomycetota</taxon>
        <taxon>Actinomycetes</taxon>
        <taxon>Kitasatosporales</taxon>
        <taxon>Streptomycetaceae</taxon>
        <taxon>Streptomyces</taxon>
    </lineage>
</organism>
<name>A0A5P2C488_STRVZ</name>
<dbReference type="Proteomes" id="UP000322927">
    <property type="component" value="Chromosome"/>
</dbReference>
<dbReference type="OrthoDB" id="4828421at2"/>
<proteinExistence type="predicted"/>
<protein>
    <submittedName>
        <fullName evidence="2">Uncharacterized protein</fullName>
    </submittedName>
</protein>
<gene>
    <name evidence="2" type="ORF">DEJ48_20465</name>
</gene>
<dbReference type="RefSeq" id="WP_150217583.1">
    <property type="nucleotide sequence ID" value="NZ_CP029192.1"/>
</dbReference>
<accession>A0A5P2C488</accession>
<sequence length="93" mass="9777">MGTDRPGAGTGRSEPLPDGGRFEIRVRGTLGEGLRSAFAELTVTLRPAETVMYGGGIDQSALYGILDRIQALGLELLEVRGLPPPSRAEKPSG</sequence>
<dbReference type="AlphaFoldDB" id="A0A5P2C488"/>
<reference evidence="2 3" key="1">
    <citation type="submission" date="2018-05" db="EMBL/GenBank/DDBJ databases">
        <title>Streptomyces venezuelae.</title>
        <authorList>
            <person name="Kim W."/>
            <person name="Lee N."/>
            <person name="Cho B.-K."/>
        </authorList>
    </citation>
    <scope>NUCLEOTIDE SEQUENCE [LARGE SCALE GENOMIC DNA]</scope>
    <source>
        <strain evidence="2 3">ATCC 14584</strain>
    </source>
</reference>
<feature type="region of interest" description="Disordered" evidence="1">
    <location>
        <begin position="1"/>
        <end position="21"/>
    </location>
</feature>
<evidence type="ECO:0000313" key="3">
    <source>
        <dbReference type="Proteomes" id="UP000322927"/>
    </source>
</evidence>
<evidence type="ECO:0000256" key="1">
    <source>
        <dbReference type="SAM" id="MobiDB-lite"/>
    </source>
</evidence>
<evidence type="ECO:0000313" key="2">
    <source>
        <dbReference type="EMBL" id="QES35489.1"/>
    </source>
</evidence>
<dbReference type="EMBL" id="CP029192">
    <property type="protein sequence ID" value="QES35489.1"/>
    <property type="molecule type" value="Genomic_DNA"/>
</dbReference>